<name>A0A1H2XFA1_9RHOB</name>
<organism evidence="2 3">
    <name type="scientific">Roseicitreum antarcticum</name>
    <dbReference type="NCBI Taxonomy" id="564137"/>
    <lineage>
        <taxon>Bacteria</taxon>
        <taxon>Pseudomonadati</taxon>
        <taxon>Pseudomonadota</taxon>
        <taxon>Alphaproteobacteria</taxon>
        <taxon>Rhodobacterales</taxon>
        <taxon>Paracoccaceae</taxon>
        <taxon>Roseicitreum</taxon>
    </lineage>
</organism>
<feature type="chain" id="PRO_5011707865" evidence="1">
    <location>
        <begin position="23"/>
        <end position="222"/>
    </location>
</feature>
<protein>
    <submittedName>
        <fullName evidence="2">ABC-type uncharacterized transport system, substrate-binding protein</fullName>
    </submittedName>
</protein>
<gene>
    <name evidence="2" type="ORF">SAMN04488238_104173</name>
</gene>
<evidence type="ECO:0000313" key="3">
    <source>
        <dbReference type="Proteomes" id="UP000198539"/>
    </source>
</evidence>
<proteinExistence type="predicted"/>
<feature type="signal peptide" evidence="1">
    <location>
        <begin position="1"/>
        <end position="22"/>
    </location>
</feature>
<dbReference type="AlphaFoldDB" id="A0A1H2XFA1"/>
<dbReference type="Proteomes" id="UP000198539">
    <property type="component" value="Unassembled WGS sequence"/>
</dbReference>
<keyword evidence="1" id="KW-0732">Signal</keyword>
<keyword evidence="3" id="KW-1185">Reference proteome</keyword>
<reference evidence="2 3" key="1">
    <citation type="submission" date="2016-10" db="EMBL/GenBank/DDBJ databases">
        <authorList>
            <person name="de Groot N.N."/>
        </authorList>
    </citation>
    <scope>NUCLEOTIDE SEQUENCE [LARGE SCALE GENOMIC DNA]</scope>
    <source>
        <strain evidence="2 3">CGMCC 1.8894</strain>
    </source>
</reference>
<evidence type="ECO:0000313" key="2">
    <source>
        <dbReference type="EMBL" id="SDW91537.1"/>
    </source>
</evidence>
<evidence type="ECO:0000256" key="1">
    <source>
        <dbReference type="SAM" id="SignalP"/>
    </source>
</evidence>
<dbReference type="InterPro" id="IPR010412">
    <property type="entry name" value="DUF1007"/>
</dbReference>
<accession>A0A1H2XFA1</accession>
<dbReference type="Pfam" id="PF06226">
    <property type="entry name" value="DUF1007"/>
    <property type="match status" value="1"/>
</dbReference>
<dbReference type="STRING" id="564137.SAMN04488238_104173"/>
<dbReference type="EMBL" id="FNOM01000004">
    <property type="protein sequence ID" value="SDW91537.1"/>
    <property type="molecule type" value="Genomic_DNA"/>
</dbReference>
<sequence length="222" mass="23814">MPRALRILALAALGATPVAAQAHPHMFIDAGLELVFDDADQLAAVRVVWAYDAFYSMIALSDMGLDAAFSGTLTAEERAALQGFDMQWIEGFDGDIVVHLDGVVQDLAGPADWTADYVDGRIISSHLRPLEDRAHLPKGAELRIQVYDSTYYTAYTIVGTPQITGRDGCNARVFTPDREAADAQLMAALSELEGTGGDAEVDFPAVGEMFSEEVRVTCAAAS</sequence>